<dbReference type="Gene3D" id="3.40.710.10">
    <property type="entry name" value="DD-peptidase/beta-lactamase superfamily"/>
    <property type="match status" value="1"/>
</dbReference>
<protein>
    <submittedName>
        <fullName evidence="2">Serine hydrolase</fullName>
    </submittedName>
</protein>
<dbReference type="EMBL" id="BAAAUX010000003">
    <property type="protein sequence ID" value="GAA2776178.1"/>
    <property type="molecule type" value="Genomic_DNA"/>
</dbReference>
<evidence type="ECO:0000259" key="1">
    <source>
        <dbReference type="Pfam" id="PF13354"/>
    </source>
</evidence>
<feature type="domain" description="Beta-lactamase class A catalytic" evidence="1">
    <location>
        <begin position="20"/>
        <end position="265"/>
    </location>
</feature>
<dbReference type="Proteomes" id="UP001500979">
    <property type="component" value="Unassembled WGS sequence"/>
</dbReference>
<dbReference type="InterPro" id="IPR000871">
    <property type="entry name" value="Beta-lactam_class-A"/>
</dbReference>
<dbReference type="RefSeq" id="WP_344677748.1">
    <property type="nucleotide sequence ID" value="NZ_BAAAUX010000003.1"/>
</dbReference>
<comment type="caution">
    <text evidence="2">The sequence shown here is derived from an EMBL/GenBank/DDBJ whole genome shotgun (WGS) entry which is preliminary data.</text>
</comment>
<evidence type="ECO:0000313" key="3">
    <source>
        <dbReference type="Proteomes" id="UP001500979"/>
    </source>
</evidence>
<dbReference type="PANTHER" id="PTHR35333">
    <property type="entry name" value="BETA-LACTAMASE"/>
    <property type="match status" value="1"/>
</dbReference>
<reference evidence="2 3" key="1">
    <citation type="journal article" date="2019" name="Int. J. Syst. Evol. Microbiol.">
        <title>The Global Catalogue of Microorganisms (GCM) 10K type strain sequencing project: providing services to taxonomists for standard genome sequencing and annotation.</title>
        <authorList>
            <consortium name="The Broad Institute Genomics Platform"/>
            <consortium name="The Broad Institute Genome Sequencing Center for Infectious Disease"/>
            <person name="Wu L."/>
            <person name="Ma J."/>
        </authorList>
    </citation>
    <scope>NUCLEOTIDE SEQUENCE [LARGE SCALE GENOMIC DNA]</scope>
    <source>
        <strain evidence="2 3">JCM 9383</strain>
    </source>
</reference>
<accession>A0ABN3V3N9</accession>
<dbReference type="InterPro" id="IPR045155">
    <property type="entry name" value="Beta-lactam_cat"/>
</dbReference>
<dbReference type="SUPFAM" id="SSF56601">
    <property type="entry name" value="beta-lactamase/transpeptidase-like"/>
    <property type="match status" value="1"/>
</dbReference>
<dbReference type="PANTHER" id="PTHR35333:SF3">
    <property type="entry name" value="BETA-LACTAMASE-TYPE TRANSPEPTIDASE FOLD CONTAINING PROTEIN"/>
    <property type="match status" value="1"/>
</dbReference>
<keyword evidence="2" id="KW-0378">Hydrolase</keyword>
<sequence length="297" mass="31259">MSVEQRIREVLRDAGAEGWVHAKQLAGPSAREVCVGADDAVVTASVYKFPLLVALCRAFDAGRIDPRAAVRINPPSCTPGPTGLAVFLDPVTLSWRDLAASMMAVSDNSAADVILGEVGLDALADTLADLGLERTRIVGGTADSHAALIRDTGAATASEAFALLADNDDARTVSAYDPSYASATTPREMTRLLELVWADAVASPEQCAFIRRLMGNQAWLYRVRAGFPFQGVRVSGKTGTIGAVRNEVSVVEFDGEAPVAVAVFTLAARADGFLPLVDSAIAECARIAVTDLRSGRL</sequence>
<proteinExistence type="predicted"/>
<gene>
    <name evidence="2" type="ORF">GCM10010470_05710</name>
</gene>
<keyword evidence="3" id="KW-1185">Reference proteome</keyword>
<dbReference type="GO" id="GO:0016787">
    <property type="term" value="F:hydrolase activity"/>
    <property type="evidence" value="ECO:0007669"/>
    <property type="project" value="UniProtKB-KW"/>
</dbReference>
<dbReference type="InterPro" id="IPR012338">
    <property type="entry name" value="Beta-lactam/transpept-like"/>
</dbReference>
<dbReference type="Pfam" id="PF13354">
    <property type="entry name" value="Beta-lactamase2"/>
    <property type="match status" value="1"/>
</dbReference>
<organism evidence="2 3">
    <name type="scientific">Saccharopolyspora taberi</name>
    <dbReference type="NCBI Taxonomy" id="60895"/>
    <lineage>
        <taxon>Bacteria</taxon>
        <taxon>Bacillati</taxon>
        <taxon>Actinomycetota</taxon>
        <taxon>Actinomycetes</taxon>
        <taxon>Pseudonocardiales</taxon>
        <taxon>Pseudonocardiaceae</taxon>
        <taxon>Saccharopolyspora</taxon>
    </lineage>
</organism>
<evidence type="ECO:0000313" key="2">
    <source>
        <dbReference type="EMBL" id="GAA2776178.1"/>
    </source>
</evidence>
<name>A0ABN3V3N9_9PSEU</name>